<gene>
    <name evidence="5" type="ORF">DLAC_07581</name>
</gene>
<sequence length="1510" mass="168026">MINKTTYNNSILLLIVYLSFYFVTLCNAAAPAVVSSTYQVKQLSDITNTYSFTATIIELNFDQNLYINNVLTSIYNSTNNVKTQSGSNKICVPECELQPASIFYQTGTAVLNCGSGRVYNSNLQPDPIISIPNGLIPLPSVGRDTFLAFSNIIGWTNIDLVSSDPNKLSYLIFNDFIYKSNRMQNAGRVTAEEIASGVCTIILGSGNGNTKQYTNQGGETVTFSTSNFTAKPQISLVVQDTTIMNTYFQNQINSLQKADSLAVLGFRSFGSSVLSNSDTWLVGLELIQNYIDLTNAQKPSTFSTDLCGKSLNNPSYSTDPCCNSTLLWTQCCADRDLTIYSPILTRSQQFTPLLSDCKNPQKANETLLNLISTVASSQNPISGCTSTYFNSVKKSLLSELTTFISDCEVAIYGIHKSGYPCERNSDCVSNNCNSVIKSCEYPDDQDQLNDLFITCHVLKMSSFVKSFLADQWKTPTSPTDFKALYKQKVIVQNCVGATADQYTQIKTSTGYQYVIANKTQCLSDESCQFSTRIPNQQECTPGGYCVIDRQFVDSITFPEYCYYPYVDEAGCASVSGTWDPKLLQYNCKLLDYTTEDECLPPTICPIVEVYPSYNKKRCREPFCYRPGITTQATCNSPGDTWMGSYNSGQGLCWTKDSKSVCLSDGNKNYWDGRGFITGSRQDSQQCAKPLCRTGDYLWLDRDQSCQSFSFCTQPATLCYSGITKCYNYSLPGACSLSGGQPASGNGVQKCYFTLQGDVVDIYNQCKLLKNTTFVSCSDLTSTQCQICKNNEPGCAVDYQDMQCEPGWRNDPYTLDLCNRYAGSCSDNYWYIDGIENSGKDCYTRGFTIAPECAGVCLTTFLLTTQGTAYCAEGLSFSPTGCVNFTIFDQTACQATPGYTWQTLSRTKSECETRFSVCHEANGAISAKSQVECQECGGQYKSPFAWDSGFWVNGQNFSDTQWLPNAQWGSTNSWGNSINIATIESSIESALLTKLGPSTQSELLCNYMPYIYTLNAIPCDCSGDPNTPSDCYKSGPTRFLIGVAKVCYGWDDILVSGPMELTIPYNSVPREISCLGIEVAIQPASQFFRENILSTDVLSNSINDYSPSDVVVNEDRVIVGQLIGDGIEVIMTYNTSAQVSPFTQDLTNPMELCIEPRSDISPHFPVMDFATSTDGSNWVPMEANIVVRNGKFCANITRANTFFPIFRIEDWEAARNQPIFTKVQFAFIYLIAVLFTLAIIFSLLSLWNQIRKTGFHLTLPKLINAEIIVFCLVRALYLYLIGKEKIGPNQGNLAAFYLLSELPLYIFLSIFSTLVFFWAELNQNASSRYKSFLSNLRYPFIIANSAMYIMFVIVLSIFHSLNSDQQHTLKIIYSTILSILCVILIIGYWTYGGRLIIIQFQVLRIKSQKLNRNLKNMTIVLLITSIALALQIIFLYLNAFSKRVTIALALVYYVVVELIPCIFLIYVFMRFGKKSKKKKNAMSGTTDETPSGETTESIRMSEISVQQQPPN</sequence>
<dbReference type="InterPro" id="IPR009457">
    <property type="entry name" value="THH1/TOM1/TOM3_dom"/>
</dbReference>
<feature type="signal peptide" evidence="3">
    <location>
        <begin position="1"/>
        <end position="28"/>
    </location>
</feature>
<evidence type="ECO:0000313" key="5">
    <source>
        <dbReference type="EMBL" id="KYQ91786.1"/>
    </source>
</evidence>
<keyword evidence="3" id="KW-0732">Signal</keyword>
<dbReference type="InParanoid" id="A0A151ZCV6"/>
<feature type="transmembrane region" description="Helical" evidence="2">
    <location>
        <begin position="1339"/>
        <end position="1358"/>
    </location>
</feature>
<keyword evidence="2" id="KW-1133">Transmembrane helix</keyword>
<feature type="chain" id="PRO_5007593128" evidence="3">
    <location>
        <begin position="29"/>
        <end position="1510"/>
    </location>
</feature>
<feature type="transmembrane region" description="Helical" evidence="2">
    <location>
        <begin position="1445"/>
        <end position="1468"/>
    </location>
</feature>
<feature type="domain" description="THH1/TOM1/TOM3" evidence="4">
    <location>
        <begin position="1210"/>
        <end position="1476"/>
    </location>
</feature>
<evidence type="ECO:0000256" key="3">
    <source>
        <dbReference type="SAM" id="SignalP"/>
    </source>
</evidence>
<feature type="region of interest" description="Disordered" evidence="1">
    <location>
        <begin position="1475"/>
        <end position="1510"/>
    </location>
</feature>
<comment type="caution">
    <text evidence="5">The sequence shown here is derived from an EMBL/GenBank/DDBJ whole genome shotgun (WGS) entry which is preliminary data.</text>
</comment>
<keyword evidence="6" id="KW-1185">Reference proteome</keyword>
<dbReference type="PANTHER" id="PTHR32102:SF17">
    <property type="entry name" value="THH1_TOM1_TOM3 DOMAIN-CONTAINING PROTEIN"/>
    <property type="match status" value="1"/>
</dbReference>
<evidence type="ECO:0000256" key="2">
    <source>
        <dbReference type="SAM" id="Phobius"/>
    </source>
</evidence>
<proteinExistence type="predicted"/>
<dbReference type="PANTHER" id="PTHR32102">
    <property type="entry name" value="DUF1084 DOMAIN-CONTAINING PROTEIN-RELATED"/>
    <property type="match status" value="1"/>
</dbReference>
<accession>A0A151ZCV6</accession>
<feature type="transmembrane region" description="Helical" evidence="2">
    <location>
        <begin position="1261"/>
        <end position="1281"/>
    </location>
</feature>
<evidence type="ECO:0000256" key="1">
    <source>
        <dbReference type="SAM" id="MobiDB-lite"/>
    </source>
</evidence>
<feature type="transmembrane region" description="Helical" evidence="2">
    <location>
        <begin position="1417"/>
        <end position="1439"/>
    </location>
</feature>
<keyword evidence="2" id="KW-0472">Membrane</keyword>
<protein>
    <submittedName>
        <fullName evidence="5">Putative transmembrane protein</fullName>
    </submittedName>
</protein>
<feature type="transmembrane region" description="Helical" evidence="2">
    <location>
        <begin position="1370"/>
        <end position="1396"/>
    </location>
</feature>
<reference evidence="5 6" key="1">
    <citation type="submission" date="2015-12" db="EMBL/GenBank/DDBJ databases">
        <title>Dictyostelia acquired genes for synthesis and detection of signals that induce cell-type specialization by lateral gene transfer from prokaryotes.</title>
        <authorList>
            <person name="Gloeckner G."/>
            <person name="Schaap P."/>
        </authorList>
    </citation>
    <scope>NUCLEOTIDE SEQUENCE [LARGE SCALE GENOMIC DNA]</scope>
    <source>
        <strain evidence="5 6">TK</strain>
    </source>
</reference>
<feature type="transmembrane region" description="Helical" evidence="2">
    <location>
        <begin position="1301"/>
        <end position="1318"/>
    </location>
</feature>
<evidence type="ECO:0000259" key="4">
    <source>
        <dbReference type="Pfam" id="PF06454"/>
    </source>
</evidence>
<feature type="transmembrane region" description="Helical" evidence="2">
    <location>
        <begin position="1225"/>
        <end position="1249"/>
    </location>
</feature>
<dbReference type="Pfam" id="PF06454">
    <property type="entry name" value="THH1_TOM1-3_dom"/>
    <property type="match status" value="1"/>
</dbReference>
<dbReference type="EMBL" id="LODT01000034">
    <property type="protein sequence ID" value="KYQ91786.1"/>
    <property type="molecule type" value="Genomic_DNA"/>
</dbReference>
<dbReference type="Proteomes" id="UP000076078">
    <property type="component" value="Unassembled WGS sequence"/>
</dbReference>
<name>A0A151ZCV6_TIELA</name>
<organism evidence="5 6">
    <name type="scientific">Tieghemostelium lacteum</name>
    <name type="common">Slime mold</name>
    <name type="synonym">Dictyostelium lacteum</name>
    <dbReference type="NCBI Taxonomy" id="361077"/>
    <lineage>
        <taxon>Eukaryota</taxon>
        <taxon>Amoebozoa</taxon>
        <taxon>Evosea</taxon>
        <taxon>Eumycetozoa</taxon>
        <taxon>Dictyostelia</taxon>
        <taxon>Dictyosteliales</taxon>
        <taxon>Raperosteliaceae</taxon>
        <taxon>Tieghemostelium</taxon>
    </lineage>
</organism>
<feature type="compositionally biased region" description="Polar residues" evidence="1">
    <location>
        <begin position="1481"/>
        <end position="1510"/>
    </location>
</feature>
<keyword evidence="2 5" id="KW-0812">Transmembrane</keyword>
<evidence type="ECO:0000313" key="6">
    <source>
        <dbReference type="Proteomes" id="UP000076078"/>
    </source>
</evidence>
<dbReference type="GO" id="GO:0006935">
    <property type="term" value="P:chemotaxis"/>
    <property type="evidence" value="ECO:0007669"/>
    <property type="project" value="TreeGrafter"/>
</dbReference>
<dbReference type="OrthoDB" id="26525at2759"/>